<name>A0ABM8HFP5_9MICO</name>
<accession>A0ABM8HFP5</accession>
<dbReference type="CDD" id="cd00882">
    <property type="entry name" value="Ras_like_GTPase"/>
    <property type="match status" value="1"/>
</dbReference>
<organism evidence="1">
    <name type="scientific">Barrientosiimonas endolithica</name>
    <dbReference type="NCBI Taxonomy" id="1535208"/>
    <lineage>
        <taxon>Bacteria</taxon>
        <taxon>Bacillati</taxon>
        <taxon>Actinomycetota</taxon>
        <taxon>Actinomycetes</taxon>
        <taxon>Micrococcales</taxon>
        <taxon>Dermacoccaceae</taxon>
        <taxon>Barrientosiimonas</taxon>
    </lineage>
</organism>
<dbReference type="RefSeq" id="WP_289231705.1">
    <property type="nucleotide sequence ID" value="NZ_AP027735.1"/>
</dbReference>
<gene>
    <name evidence="1" type="ORF">GCM10025872_35040</name>
</gene>
<protein>
    <recommendedName>
        <fullName evidence="2">50S ribosome-binding GTPase</fullName>
    </recommendedName>
</protein>
<reference evidence="1" key="2">
    <citation type="submission" date="2023-02" db="EMBL/GenBank/DDBJ databases">
        <authorList>
            <person name="Sun Q."/>
            <person name="Mori K."/>
        </authorList>
    </citation>
    <scope>NUCLEOTIDE SEQUENCE</scope>
    <source>
        <strain evidence="1">NBRC 110608</strain>
    </source>
</reference>
<proteinExistence type="predicted"/>
<reference evidence="1" key="1">
    <citation type="journal article" date="2014" name="Int. J. Syst. Evol. Microbiol.">
        <title>Complete genome of a new Firmicutes species belonging to the dominant human colonic microbiota ('Ruminococcus bicirculans') reveals two chromosomes and a selective capacity to utilize plant glucans.</title>
        <authorList>
            <consortium name="NISC Comparative Sequencing Program"/>
            <person name="Wegmann U."/>
            <person name="Louis P."/>
            <person name="Goesmann A."/>
            <person name="Henrissat B."/>
            <person name="Duncan S.H."/>
            <person name="Flint H.J."/>
        </authorList>
    </citation>
    <scope>NUCLEOTIDE SEQUENCE</scope>
    <source>
        <strain evidence="1">NBRC 110608</strain>
    </source>
</reference>
<evidence type="ECO:0000313" key="1">
    <source>
        <dbReference type="EMBL" id="BDZ59847.1"/>
    </source>
</evidence>
<dbReference type="EMBL" id="AP027735">
    <property type="protein sequence ID" value="BDZ59847.1"/>
    <property type="molecule type" value="Genomic_DNA"/>
</dbReference>
<dbReference type="InterPro" id="IPR027417">
    <property type="entry name" value="P-loop_NTPase"/>
</dbReference>
<evidence type="ECO:0008006" key="2">
    <source>
        <dbReference type="Google" id="ProtNLM"/>
    </source>
</evidence>
<dbReference type="Gene3D" id="3.40.50.300">
    <property type="entry name" value="P-loop containing nucleotide triphosphate hydrolases"/>
    <property type="match status" value="1"/>
</dbReference>
<dbReference type="SUPFAM" id="SSF52540">
    <property type="entry name" value="P-loop containing nucleoside triphosphate hydrolases"/>
    <property type="match status" value="1"/>
</dbReference>
<sequence>MNPSAGKLGRAAMSGHNRAAVSTTIAGAVTALSAAPAQIGHVLRRRFPTVAVTGMTGVGKTRLVDRLARRATPEAAQEVGSAVMERRTRRSSRLHGFRFRVVPGDNAATRLGALDEVFHDEPVDGVLHVVSYGHATPRRTAGISGSAQATREELLAAELEDWAITSHRIASMAVRRDRPVWLVIVVTKADLFAGDIDEAVRYYSPGSGSPFGDKLDELRALAGGARLSIDVLPVSVEGASDREADAPAAPAALPSKRADQLLAALETRMEQLSGHV</sequence>